<evidence type="ECO:0000313" key="5">
    <source>
        <dbReference type="Proteomes" id="UP000053095"/>
    </source>
</evidence>
<keyword evidence="5" id="KW-1185">Reference proteome</keyword>
<dbReference type="GO" id="GO:0043386">
    <property type="term" value="P:mycotoxin biosynthetic process"/>
    <property type="evidence" value="ECO:0007669"/>
    <property type="project" value="InterPro"/>
</dbReference>
<comment type="caution">
    <text evidence="4">The sequence shown here is derived from an EMBL/GenBank/DDBJ whole genome shotgun (WGS) entry which is preliminary data.</text>
</comment>
<reference evidence="5" key="1">
    <citation type="journal article" date="2015" name="Genome Announc.">
        <title>Draft genome sequence of Talaromyces cellulolyticus strain Y-94, a source of lignocellulosic biomass-degrading enzymes.</title>
        <authorList>
            <person name="Fujii T."/>
            <person name="Koike H."/>
            <person name="Sawayama S."/>
            <person name="Yano S."/>
            <person name="Inoue H."/>
        </authorList>
    </citation>
    <scope>NUCLEOTIDE SEQUENCE [LARGE SCALE GENOMIC DNA]</scope>
    <source>
        <strain evidence="5">Y-94</strain>
    </source>
</reference>
<evidence type="ECO:0000313" key="4">
    <source>
        <dbReference type="EMBL" id="GAM43967.1"/>
    </source>
</evidence>
<keyword evidence="3" id="KW-1133">Transmembrane helix</keyword>
<keyword evidence="3" id="KW-0472">Membrane</keyword>
<dbReference type="Pfam" id="PF11807">
    <property type="entry name" value="UstYa"/>
    <property type="match status" value="1"/>
</dbReference>
<sequence length="269" mass="30665">MPLESYQPVAQKPEEERFLEGEREDDPIIAISALRSGYQRQQRLIVAQWILFGVLLVAIFGVFWKGRQPVQAGCPYPSVDGPLPAHVFSPAEKAVRYKNLAFTPSISPHLTKYQGPPTPENLEAWESLYSFGISRISMSDAAKLANKTVPIPDYPGEYVIQLDVFHQLHCLNMLRLKAWGPEYLGVNETLMDMVHLDHCIDAMRQSFMCSADISPINWKWNETTHNARGQLTSLHTCRDFDAIKEWALEHEAKTFDIYTHVHDPLEDTT</sequence>
<accession>A0A6V8HPL3</accession>
<dbReference type="Proteomes" id="UP000053095">
    <property type="component" value="Unassembled WGS sequence"/>
</dbReference>
<dbReference type="PANTHER" id="PTHR33365:SF4">
    <property type="entry name" value="CYCLOCHLOROTINE BIOSYNTHESIS PROTEIN O"/>
    <property type="match status" value="1"/>
</dbReference>
<evidence type="ECO:0000256" key="2">
    <source>
        <dbReference type="ARBA" id="ARBA00035112"/>
    </source>
</evidence>
<gene>
    <name evidence="4" type="ORF">TCE0_060r19210</name>
</gene>
<dbReference type="PANTHER" id="PTHR33365">
    <property type="entry name" value="YALI0B05434P"/>
    <property type="match status" value="1"/>
</dbReference>
<evidence type="ECO:0000256" key="1">
    <source>
        <dbReference type="ARBA" id="ARBA00004685"/>
    </source>
</evidence>
<evidence type="ECO:0000256" key="3">
    <source>
        <dbReference type="SAM" id="Phobius"/>
    </source>
</evidence>
<organism evidence="4 5">
    <name type="scientific">Talaromyces pinophilus</name>
    <name type="common">Penicillium pinophilum</name>
    <dbReference type="NCBI Taxonomy" id="128442"/>
    <lineage>
        <taxon>Eukaryota</taxon>
        <taxon>Fungi</taxon>
        <taxon>Dikarya</taxon>
        <taxon>Ascomycota</taxon>
        <taxon>Pezizomycotina</taxon>
        <taxon>Eurotiomycetes</taxon>
        <taxon>Eurotiomycetidae</taxon>
        <taxon>Eurotiales</taxon>
        <taxon>Trichocomaceae</taxon>
        <taxon>Talaromyces</taxon>
        <taxon>Talaromyces sect. Talaromyces</taxon>
    </lineage>
</organism>
<protein>
    <submittedName>
        <fullName evidence="4">Uncharacterized protein</fullName>
    </submittedName>
</protein>
<name>A0A6V8HPL3_TALPI</name>
<comment type="similarity">
    <text evidence="2">Belongs to the ustYa family.</text>
</comment>
<comment type="pathway">
    <text evidence="1">Mycotoxin biosynthesis.</text>
</comment>
<dbReference type="InterPro" id="IPR021765">
    <property type="entry name" value="UstYa-like"/>
</dbReference>
<dbReference type="AlphaFoldDB" id="A0A6V8HPL3"/>
<dbReference type="EMBL" id="DF933856">
    <property type="protein sequence ID" value="GAM43967.1"/>
    <property type="molecule type" value="Genomic_DNA"/>
</dbReference>
<feature type="transmembrane region" description="Helical" evidence="3">
    <location>
        <begin position="44"/>
        <end position="64"/>
    </location>
</feature>
<proteinExistence type="inferred from homology"/>
<keyword evidence="3" id="KW-0812">Transmembrane</keyword>